<dbReference type="GO" id="GO:0004672">
    <property type="term" value="F:protein kinase activity"/>
    <property type="evidence" value="ECO:0007669"/>
    <property type="project" value="InterPro"/>
</dbReference>
<dbReference type="AlphaFoldDB" id="A0A0X3PNB6"/>
<dbReference type="PANTHER" id="PTHR48014:SF21">
    <property type="entry name" value="SERINE_THREONINE-PROTEIN KINASE FRAY2"/>
    <property type="match status" value="1"/>
</dbReference>
<dbReference type="GO" id="GO:1902554">
    <property type="term" value="C:serine/threonine protein kinase complex"/>
    <property type="evidence" value="ECO:0007669"/>
    <property type="project" value="TreeGrafter"/>
</dbReference>
<dbReference type="GO" id="GO:0006611">
    <property type="term" value="P:protein export from nucleus"/>
    <property type="evidence" value="ECO:0007669"/>
    <property type="project" value="TreeGrafter"/>
</dbReference>
<organism evidence="3">
    <name type="scientific">Schistocephalus solidus</name>
    <name type="common">Tapeworm</name>
    <dbReference type="NCBI Taxonomy" id="70667"/>
    <lineage>
        <taxon>Eukaryota</taxon>
        <taxon>Metazoa</taxon>
        <taxon>Spiralia</taxon>
        <taxon>Lophotrochozoa</taxon>
        <taxon>Platyhelminthes</taxon>
        <taxon>Cestoda</taxon>
        <taxon>Eucestoda</taxon>
        <taxon>Diphyllobothriidea</taxon>
        <taxon>Diphyllobothriidae</taxon>
        <taxon>Schistocephalus</taxon>
    </lineage>
</organism>
<dbReference type="InterPro" id="IPR047173">
    <property type="entry name" value="STRAD_A/B-like"/>
</dbReference>
<dbReference type="GO" id="GO:0005524">
    <property type="term" value="F:ATP binding"/>
    <property type="evidence" value="ECO:0007669"/>
    <property type="project" value="InterPro"/>
</dbReference>
<feature type="domain" description="Protein kinase" evidence="2">
    <location>
        <begin position="1"/>
        <end position="329"/>
    </location>
</feature>
<dbReference type="InterPro" id="IPR000719">
    <property type="entry name" value="Prot_kinase_dom"/>
</dbReference>
<dbReference type="SUPFAM" id="SSF56112">
    <property type="entry name" value="Protein kinase-like (PK-like)"/>
    <property type="match status" value="1"/>
</dbReference>
<dbReference type="Pfam" id="PF00069">
    <property type="entry name" value="Pkinase"/>
    <property type="match status" value="1"/>
</dbReference>
<dbReference type="EMBL" id="GEEE01022147">
    <property type="protein sequence ID" value="JAP41078.1"/>
    <property type="molecule type" value="Transcribed_RNA"/>
</dbReference>
<protein>
    <submittedName>
        <fullName evidence="3">STE20/SPS1-related proline-alanine-rich protein kinase</fullName>
    </submittedName>
</protein>
<sequence>MLVEEDFISASIDVPVCAENSELVISNVHDGVSYEYNTQRQTWIKIIKLETCDRNELSGILNLISQLQTLSPFRILSQETQVTDDRTPRNTKCCGVFLPQSICLKGTDLKIVFPLCPAGSAWDILRPQNVDGGLPEVLVAAIFARAVRCLNNLHNAGWLHRAICARHLLFCGVAEDSSELDVAFCGLGSMTPVRPFGSPACRNDLPILDACWRGWHYQNFLDKVFGTHPVAWYSPEVLAQDFRGYGTPSDVYSLGLTLGELFTGISPFIGTISPSTIFLKKLCLKEPLVLPSLPDRPPGPEIQRIFSLCTDADPRRRPTTEELLQEPWVAAGLSNKLTEEDLTPFR</sequence>
<gene>
    <name evidence="3" type="primary">STK39</name>
    <name evidence="3" type="ORF">TR87278</name>
</gene>
<evidence type="ECO:0000256" key="1">
    <source>
        <dbReference type="ARBA" id="ARBA00008874"/>
    </source>
</evidence>
<evidence type="ECO:0000313" key="3">
    <source>
        <dbReference type="EMBL" id="JAP48736.1"/>
    </source>
</evidence>
<comment type="similarity">
    <text evidence="1">Belongs to the protein kinase superfamily. STE Ser/Thr protein kinase family. STE20 subfamily.</text>
</comment>
<evidence type="ECO:0000259" key="2">
    <source>
        <dbReference type="PROSITE" id="PS50011"/>
    </source>
</evidence>
<keyword evidence="3" id="KW-0418">Kinase</keyword>
<dbReference type="GO" id="GO:0043539">
    <property type="term" value="F:protein serine/threonine kinase activator activity"/>
    <property type="evidence" value="ECO:0007669"/>
    <property type="project" value="InterPro"/>
</dbReference>
<dbReference type="InterPro" id="IPR011009">
    <property type="entry name" value="Kinase-like_dom_sf"/>
</dbReference>
<keyword evidence="3" id="KW-0808">Transferase</keyword>
<dbReference type="EMBL" id="GEEE01014489">
    <property type="protein sequence ID" value="JAP48736.1"/>
    <property type="molecule type" value="Transcribed_RNA"/>
</dbReference>
<reference evidence="3" key="1">
    <citation type="submission" date="2016-01" db="EMBL/GenBank/DDBJ databases">
        <title>Reference transcriptome for the parasite Schistocephalus solidus: insights into the molecular evolution of parasitism.</title>
        <authorList>
            <person name="Hebert F.O."/>
            <person name="Grambauer S."/>
            <person name="Barber I."/>
            <person name="Landry C.R."/>
            <person name="Aubin-Horth N."/>
        </authorList>
    </citation>
    <scope>NUCLEOTIDE SEQUENCE</scope>
</reference>
<name>A0A0X3PNB6_SCHSO</name>
<accession>A0A0X3PNB6</accession>
<proteinExistence type="inferred from homology"/>
<dbReference type="SMART" id="SM00220">
    <property type="entry name" value="S_TKc"/>
    <property type="match status" value="1"/>
</dbReference>
<dbReference type="PROSITE" id="PS50011">
    <property type="entry name" value="PROTEIN_KINASE_DOM"/>
    <property type="match status" value="1"/>
</dbReference>
<dbReference type="PANTHER" id="PTHR48014">
    <property type="entry name" value="SERINE/THREONINE-PROTEIN KINASE FRAY2"/>
    <property type="match status" value="1"/>
</dbReference>
<dbReference type="Gene3D" id="1.10.510.10">
    <property type="entry name" value="Transferase(Phosphotransferase) domain 1"/>
    <property type="match status" value="1"/>
</dbReference>